<keyword evidence="3 5" id="KW-0067">ATP-binding</keyword>
<protein>
    <submittedName>
        <fullName evidence="5">Branched-chain amino acid transport system ATP-binding protein</fullName>
    </submittedName>
</protein>
<dbReference type="GO" id="GO:0005524">
    <property type="term" value="F:ATP binding"/>
    <property type="evidence" value="ECO:0007669"/>
    <property type="project" value="UniProtKB-KW"/>
</dbReference>
<dbReference type="PANTHER" id="PTHR45772:SF7">
    <property type="entry name" value="AMINO ACID ABC TRANSPORTER ATP-BINDING PROTEIN"/>
    <property type="match status" value="1"/>
</dbReference>
<accession>A0A1G7U3F3</accession>
<dbReference type="OrthoDB" id="9806149at2"/>
<dbReference type="InterPro" id="IPR027417">
    <property type="entry name" value="P-loop_NTPase"/>
</dbReference>
<reference evidence="6" key="1">
    <citation type="submission" date="2016-10" db="EMBL/GenBank/DDBJ databases">
        <authorList>
            <person name="Varghese N."/>
            <person name="Submissions S."/>
        </authorList>
    </citation>
    <scope>NUCLEOTIDE SEQUENCE [LARGE SCALE GENOMIC DNA]</scope>
    <source>
        <strain evidence="6">930I</strain>
    </source>
</reference>
<evidence type="ECO:0000259" key="4">
    <source>
        <dbReference type="PROSITE" id="PS50893"/>
    </source>
</evidence>
<dbReference type="GO" id="GO:0005886">
    <property type="term" value="C:plasma membrane"/>
    <property type="evidence" value="ECO:0007669"/>
    <property type="project" value="TreeGrafter"/>
</dbReference>
<name>A0A1G7U3F3_9PROT</name>
<organism evidence="5 6">
    <name type="scientific">Roseospirillum parvum</name>
    <dbReference type="NCBI Taxonomy" id="83401"/>
    <lineage>
        <taxon>Bacteria</taxon>
        <taxon>Pseudomonadati</taxon>
        <taxon>Pseudomonadota</taxon>
        <taxon>Alphaproteobacteria</taxon>
        <taxon>Rhodospirillales</taxon>
        <taxon>Rhodospirillaceae</taxon>
        <taxon>Roseospirillum</taxon>
    </lineage>
</organism>
<dbReference type="Pfam" id="PF12399">
    <property type="entry name" value="BCA_ABC_TP_C"/>
    <property type="match status" value="1"/>
</dbReference>
<keyword evidence="6" id="KW-1185">Reference proteome</keyword>
<evidence type="ECO:0000256" key="2">
    <source>
        <dbReference type="ARBA" id="ARBA00022741"/>
    </source>
</evidence>
<evidence type="ECO:0000313" key="6">
    <source>
        <dbReference type="Proteomes" id="UP000217076"/>
    </source>
</evidence>
<sequence>MSPRDASPPVLRAEGLVKAFGGIRAVDGVDLSLDAGTISALIGPNGAGKTTCFHLLAGQLRPDAGRLWLDGRDISRLEPHRRAALGLARTFQIAGVFPSLSLADNLALAAEAPRRPRPGLRRRAAPDAATLLARVGLDLDPGRPAAGLSYGQVKRLELAMALAGRPRLLLMDEPTAGLDGPERDRLLGLVAGQVAEQGLTVLFTEHDVAAVFAHAGRVLAMADGRLIADGPPAAVAADPAVQRLYLGRPSTGSATGFAPSGQDV</sequence>
<evidence type="ECO:0000256" key="3">
    <source>
        <dbReference type="ARBA" id="ARBA00022840"/>
    </source>
</evidence>
<dbReference type="GO" id="GO:0015192">
    <property type="term" value="F:L-phenylalanine transmembrane transporter activity"/>
    <property type="evidence" value="ECO:0007669"/>
    <property type="project" value="TreeGrafter"/>
</dbReference>
<dbReference type="Proteomes" id="UP000217076">
    <property type="component" value="Unassembled WGS sequence"/>
</dbReference>
<keyword evidence="2" id="KW-0547">Nucleotide-binding</keyword>
<keyword evidence="1" id="KW-0813">Transport</keyword>
<evidence type="ECO:0000313" key="5">
    <source>
        <dbReference type="EMBL" id="SDG42165.1"/>
    </source>
</evidence>
<gene>
    <name evidence="5" type="ORF">SAMN05421742_101199</name>
</gene>
<dbReference type="GO" id="GO:0042941">
    <property type="term" value="P:D-alanine transmembrane transport"/>
    <property type="evidence" value="ECO:0007669"/>
    <property type="project" value="TreeGrafter"/>
</dbReference>
<dbReference type="Gene3D" id="3.40.50.300">
    <property type="entry name" value="P-loop containing nucleotide triphosphate hydrolases"/>
    <property type="match status" value="1"/>
</dbReference>
<dbReference type="GO" id="GO:1903806">
    <property type="term" value="P:L-isoleucine import across plasma membrane"/>
    <property type="evidence" value="ECO:0007669"/>
    <property type="project" value="TreeGrafter"/>
</dbReference>
<dbReference type="GO" id="GO:0016887">
    <property type="term" value="F:ATP hydrolysis activity"/>
    <property type="evidence" value="ECO:0007669"/>
    <property type="project" value="InterPro"/>
</dbReference>
<dbReference type="EMBL" id="FNCV01000001">
    <property type="protein sequence ID" value="SDG42165.1"/>
    <property type="molecule type" value="Genomic_DNA"/>
</dbReference>
<dbReference type="STRING" id="83401.SAMN05421742_101199"/>
<feature type="domain" description="ABC transporter" evidence="4">
    <location>
        <begin position="11"/>
        <end position="248"/>
    </location>
</feature>
<dbReference type="CDD" id="cd03219">
    <property type="entry name" value="ABC_Mj1267_LivG_branched"/>
    <property type="match status" value="1"/>
</dbReference>
<dbReference type="SUPFAM" id="SSF52540">
    <property type="entry name" value="P-loop containing nucleoside triphosphate hydrolases"/>
    <property type="match status" value="1"/>
</dbReference>
<evidence type="ECO:0000256" key="1">
    <source>
        <dbReference type="ARBA" id="ARBA00022448"/>
    </source>
</evidence>
<proteinExistence type="predicted"/>
<dbReference type="RefSeq" id="WP_092614082.1">
    <property type="nucleotide sequence ID" value="NZ_FNCV01000001.1"/>
</dbReference>
<dbReference type="GO" id="GO:1903805">
    <property type="term" value="P:L-valine import across plasma membrane"/>
    <property type="evidence" value="ECO:0007669"/>
    <property type="project" value="TreeGrafter"/>
</dbReference>
<dbReference type="GO" id="GO:0015808">
    <property type="term" value="P:L-alanine transport"/>
    <property type="evidence" value="ECO:0007669"/>
    <property type="project" value="TreeGrafter"/>
</dbReference>
<dbReference type="GO" id="GO:0005304">
    <property type="term" value="F:L-valine transmembrane transporter activity"/>
    <property type="evidence" value="ECO:0007669"/>
    <property type="project" value="TreeGrafter"/>
</dbReference>
<dbReference type="Pfam" id="PF00005">
    <property type="entry name" value="ABC_tran"/>
    <property type="match status" value="1"/>
</dbReference>
<dbReference type="PROSITE" id="PS50893">
    <property type="entry name" value="ABC_TRANSPORTER_2"/>
    <property type="match status" value="1"/>
</dbReference>
<dbReference type="PANTHER" id="PTHR45772">
    <property type="entry name" value="CONSERVED COMPONENT OF ABC TRANSPORTER FOR NATURAL AMINO ACIDS-RELATED"/>
    <property type="match status" value="1"/>
</dbReference>
<dbReference type="InterPro" id="IPR003439">
    <property type="entry name" value="ABC_transporter-like_ATP-bd"/>
</dbReference>
<dbReference type="GO" id="GO:0015188">
    <property type="term" value="F:L-isoleucine transmembrane transporter activity"/>
    <property type="evidence" value="ECO:0007669"/>
    <property type="project" value="TreeGrafter"/>
</dbReference>
<dbReference type="AlphaFoldDB" id="A0A1G7U3F3"/>
<dbReference type="InterPro" id="IPR032823">
    <property type="entry name" value="BCA_ABC_TP_C"/>
</dbReference>
<dbReference type="InterPro" id="IPR003593">
    <property type="entry name" value="AAA+_ATPase"/>
</dbReference>
<dbReference type="SMART" id="SM00382">
    <property type="entry name" value="AAA"/>
    <property type="match status" value="1"/>
</dbReference>
<dbReference type="InterPro" id="IPR051120">
    <property type="entry name" value="ABC_AA/LPS_Transport"/>
</dbReference>